<evidence type="ECO:0000313" key="4">
    <source>
        <dbReference type="EMBL" id="KAB3520918.1"/>
    </source>
</evidence>
<feature type="compositionally biased region" description="Basic and acidic residues" evidence="2">
    <location>
        <begin position="1"/>
        <end position="12"/>
    </location>
</feature>
<comment type="similarity">
    <text evidence="1">Belongs to the UPF0337 (CsbD) family.</text>
</comment>
<dbReference type="SUPFAM" id="SSF69047">
    <property type="entry name" value="Hypothetical protein YjbJ"/>
    <property type="match status" value="1"/>
</dbReference>
<dbReference type="Proteomes" id="UP000436181">
    <property type="component" value="Unassembled WGS sequence"/>
</dbReference>
<proteinExistence type="inferred from homology"/>
<dbReference type="InterPro" id="IPR036629">
    <property type="entry name" value="YjbJ_sf"/>
</dbReference>
<sequence>MSIDDLKNKAEEAAGSAKENIGEATGNDSLANEGRADQVKSNIKQGVEDLKDKASDAVNKIIGEGK</sequence>
<evidence type="ECO:0000256" key="2">
    <source>
        <dbReference type="SAM" id="MobiDB-lite"/>
    </source>
</evidence>
<evidence type="ECO:0000259" key="3">
    <source>
        <dbReference type="Pfam" id="PF05532"/>
    </source>
</evidence>
<name>A0ABQ6VDU8_9CORY</name>
<accession>A0ABQ6VDU8</accession>
<reference evidence="4 5" key="1">
    <citation type="submission" date="2019-10" db="EMBL/GenBank/DDBJ databases">
        <title>Corynebacterium sp novel species isolated from the respiratory tract of Marmot.</title>
        <authorList>
            <person name="Zhang G."/>
        </authorList>
    </citation>
    <scope>NUCLEOTIDE SEQUENCE [LARGE SCALE GENOMIC DNA]</scope>
    <source>
        <strain evidence="4 5">336</strain>
    </source>
</reference>
<organism evidence="4 5">
    <name type="scientific">Corynebacterium zhongnanshanii</name>
    <dbReference type="NCBI Taxonomy" id="2768834"/>
    <lineage>
        <taxon>Bacteria</taxon>
        <taxon>Bacillati</taxon>
        <taxon>Actinomycetota</taxon>
        <taxon>Actinomycetes</taxon>
        <taxon>Mycobacteriales</taxon>
        <taxon>Corynebacteriaceae</taxon>
        <taxon>Corynebacterium</taxon>
    </lineage>
</organism>
<evidence type="ECO:0000313" key="5">
    <source>
        <dbReference type="Proteomes" id="UP000436181"/>
    </source>
</evidence>
<gene>
    <name evidence="4" type="ORF">F8377_06690</name>
</gene>
<dbReference type="InterPro" id="IPR008462">
    <property type="entry name" value="CsbD"/>
</dbReference>
<dbReference type="EMBL" id="WBZJ01000002">
    <property type="protein sequence ID" value="KAB3520918.1"/>
    <property type="molecule type" value="Genomic_DNA"/>
</dbReference>
<keyword evidence="5" id="KW-1185">Reference proteome</keyword>
<feature type="region of interest" description="Disordered" evidence="2">
    <location>
        <begin position="1"/>
        <end position="42"/>
    </location>
</feature>
<dbReference type="Gene3D" id="1.10.1470.10">
    <property type="entry name" value="YjbJ"/>
    <property type="match status" value="1"/>
</dbReference>
<evidence type="ECO:0000256" key="1">
    <source>
        <dbReference type="ARBA" id="ARBA00009129"/>
    </source>
</evidence>
<feature type="domain" description="CsbD-like" evidence="3">
    <location>
        <begin position="4"/>
        <end position="56"/>
    </location>
</feature>
<protein>
    <submittedName>
        <fullName evidence="4">CsbD family protein</fullName>
    </submittedName>
</protein>
<dbReference type="Pfam" id="PF05532">
    <property type="entry name" value="CsbD"/>
    <property type="match status" value="1"/>
</dbReference>
<comment type="caution">
    <text evidence="4">The sequence shown here is derived from an EMBL/GenBank/DDBJ whole genome shotgun (WGS) entry which is preliminary data.</text>
</comment>